<accession>A0AAX4MWE3</accession>
<proteinExistence type="predicted"/>
<evidence type="ECO:0000313" key="1">
    <source>
        <dbReference type="EMBL" id="WYV99001.1"/>
    </source>
</evidence>
<name>A0AAX4MWE3_9CAUD</name>
<dbReference type="EMBL" id="PP496413">
    <property type="protein sequence ID" value="WYV99001.1"/>
    <property type="molecule type" value="Genomic_DNA"/>
</dbReference>
<organism evidence="1 2">
    <name type="scientific">Pseudomonas phage vB_PpuM-Amme-3</name>
    <dbReference type="NCBI Taxonomy" id="3132617"/>
    <lineage>
        <taxon>Viruses</taxon>
        <taxon>Duplodnaviria</taxon>
        <taxon>Heunggongvirae</taxon>
        <taxon>Uroviricota</taxon>
        <taxon>Caudoviricetes</taxon>
        <taxon>Vandenendeviridae</taxon>
        <taxon>Gorskivirinae</taxon>
        <taxon>Tartuvirus</taxon>
        <taxon>Tartuvirus amme3</taxon>
    </lineage>
</organism>
<evidence type="ECO:0000313" key="2">
    <source>
        <dbReference type="Proteomes" id="UP001438490"/>
    </source>
</evidence>
<dbReference type="Proteomes" id="UP001438490">
    <property type="component" value="Segment"/>
</dbReference>
<reference evidence="1 2" key="1">
    <citation type="submission" date="2024-03" db="EMBL/GenBank/DDBJ databases">
        <title>Isolation and characterization of a phage collection against Pseudomonas putida.</title>
        <authorList>
            <person name="Brauer A."/>
            <person name="Rosendahl S."/>
            <person name="Kangsep A."/>
            <person name="Rikberg R."/>
            <person name="Lewanczyk A.C."/>
            <person name="Horak R."/>
            <person name="Tamman H."/>
        </authorList>
    </citation>
    <scope>NUCLEOTIDE SEQUENCE [LARGE SCALE GENOMIC DNA]</scope>
</reference>
<gene>
    <name evidence="1" type="ORF">Amme3_00005</name>
</gene>
<sequence>MAQYAADVQRLSNWLKYEEEAGSGVTREVLAKSAVTDATITGSVLDSTGKLVTALTVTDATYILIDDLTRPSAKEFTNVLVLARGHAKVGKRALIFGADVNTDILKNQAFAKLAEKNIFAVDQLDITIRN</sequence>
<protein>
    <submittedName>
        <fullName evidence="1">Head decoration</fullName>
    </submittedName>
</protein>
<keyword evidence="2" id="KW-1185">Reference proteome</keyword>